<dbReference type="AlphaFoldDB" id="A0AAY5EP42"/>
<organism evidence="1 2">
    <name type="scientific">Electrophorus electricus</name>
    <name type="common">Electric eel</name>
    <name type="synonym">Gymnotus electricus</name>
    <dbReference type="NCBI Taxonomy" id="8005"/>
    <lineage>
        <taxon>Eukaryota</taxon>
        <taxon>Metazoa</taxon>
        <taxon>Chordata</taxon>
        <taxon>Craniata</taxon>
        <taxon>Vertebrata</taxon>
        <taxon>Euteleostomi</taxon>
        <taxon>Actinopterygii</taxon>
        <taxon>Neopterygii</taxon>
        <taxon>Teleostei</taxon>
        <taxon>Ostariophysi</taxon>
        <taxon>Gymnotiformes</taxon>
        <taxon>Gymnotoidei</taxon>
        <taxon>Gymnotidae</taxon>
        <taxon>Electrophorus</taxon>
    </lineage>
</organism>
<evidence type="ECO:0008006" key="3">
    <source>
        <dbReference type="Google" id="ProtNLM"/>
    </source>
</evidence>
<keyword evidence="2" id="KW-1185">Reference proteome</keyword>
<evidence type="ECO:0000313" key="1">
    <source>
        <dbReference type="Ensembl" id="ENSEEEP00000058162.1"/>
    </source>
</evidence>
<evidence type="ECO:0000313" key="2">
    <source>
        <dbReference type="Proteomes" id="UP000314983"/>
    </source>
</evidence>
<reference evidence="1" key="2">
    <citation type="submission" date="2025-08" db="UniProtKB">
        <authorList>
            <consortium name="Ensembl"/>
        </authorList>
    </citation>
    <scope>IDENTIFICATION</scope>
</reference>
<accession>A0AAY5EP42</accession>
<reference evidence="1 2" key="1">
    <citation type="submission" date="2020-05" db="EMBL/GenBank/DDBJ databases">
        <title>Electrophorus electricus (electric eel) genome, fEleEle1, primary haplotype.</title>
        <authorList>
            <person name="Myers G."/>
            <person name="Meyer A."/>
            <person name="Fedrigo O."/>
            <person name="Formenti G."/>
            <person name="Rhie A."/>
            <person name="Tracey A."/>
            <person name="Sims Y."/>
            <person name="Jarvis E.D."/>
        </authorList>
    </citation>
    <scope>NUCLEOTIDE SEQUENCE [LARGE SCALE GENOMIC DNA]</scope>
</reference>
<proteinExistence type="predicted"/>
<dbReference type="Ensembl" id="ENSEEET00000061287.1">
    <property type="protein sequence ID" value="ENSEEEP00000058162.1"/>
    <property type="gene ID" value="ENSEEEG00000028507.1"/>
</dbReference>
<reference evidence="1" key="3">
    <citation type="submission" date="2025-09" db="UniProtKB">
        <authorList>
            <consortium name="Ensembl"/>
        </authorList>
    </citation>
    <scope>IDENTIFICATION</scope>
</reference>
<name>A0AAY5EP42_ELEEL</name>
<protein>
    <recommendedName>
        <fullName evidence="3">RNA binding motif protein 39b</fullName>
    </recommendedName>
</protein>
<dbReference type="Proteomes" id="UP000314983">
    <property type="component" value="Chromosome 18"/>
</dbReference>
<sequence length="49" mass="5625">MADDFDIEAMLEAPYKKVGNRTRRFNSKYEYCLSSQSLVMVSRSNKSAS</sequence>